<evidence type="ECO:0000259" key="2">
    <source>
        <dbReference type="Pfam" id="PF05378"/>
    </source>
</evidence>
<dbReference type="Proteomes" id="UP000198802">
    <property type="component" value="Unassembled WGS sequence"/>
</dbReference>
<dbReference type="InterPro" id="IPR049517">
    <property type="entry name" value="ACX-like_C"/>
</dbReference>
<dbReference type="PANTHER" id="PTHR11365">
    <property type="entry name" value="5-OXOPROLINASE RELATED"/>
    <property type="match status" value="1"/>
</dbReference>
<dbReference type="InterPro" id="IPR008040">
    <property type="entry name" value="Hydant_A_N"/>
</dbReference>
<dbReference type="Pfam" id="PF05378">
    <property type="entry name" value="Hydant_A_N"/>
    <property type="match status" value="1"/>
</dbReference>
<dbReference type="Pfam" id="PF19278">
    <property type="entry name" value="Hydant_A_C"/>
    <property type="match status" value="1"/>
</dbReference>
<gene>
    <name evidence="4" type="ORF">Ga0074812_12554</name>
</gene>
<feature type="domain" description="Acetophenone carboxylase-like C-terminal" evidence="3">
    <location>
        <begin position="526"/>
        <end position="696"/>
    </location>
</feature>
<proteinExistence type="predicted"/>
<evidence type="ECO:0000259" key="1">
    <source>
        <dbReference type="Pfam" id="PF01968"/>
    </source>
</evidence>
<dbReference type="GO" id="GO:0006749">
    <property type="term" value="P:glutathione metabolic process"/>
    <property type="evidence" value="ECO:0007669"/>
    <property type="project" value="TreeGrafter"/>
</dbReference>
<evidence type="ECO:0000259" key="3">
    <source>
        <dbReference type="Pfam" id="PF19278"/>
    </source>
</evidence>
<dbReference type="Pfam" id="PF01968">
    <property type="entry name" value="Hydantoinase_A"/>
    <property type="match status" value="1"/>
</dbReference>
<feature type="domain" description="Hydantoinase A/oxoprolinase" evidence="1">
    <location>
        <begin position="217"/>
        <end position="497"/>
    </location>
</feature>
<evidence type="ECO:0000313" key="4">
    <source>
        <dbReference type="EMBL" id="CUU59164.1"/>
    </source>
</evidence>
<dbReference type="GO" id="GO:0005829">
    <property type="term" value="C:cytosol"/>
    <property type="evidence" value="ECO:0007669"/>
    <property type="project" value="TreeGrafter"/>
</dbReference>
<dbReference type="AlphaFoldDB" id="A0A0S4QWC0"/>
<dbReference type="PANTHER" id="PTHR11365:SF23">
    <property type="entry name" value="HYPOTHETICAL 5-OXOPROLINASE (EUROFUNG)-RELATED"/>
    <property type="match status" value="1"/>
</dbReference>
<organism evidence="4 5">
    <name type="scientific">Parafrankia irregularis</name>
    <dbReference type="NCBI Taxonomy" id="795642"/>
    <lineage>
        <taxon>Bacteria</taxon>
        <taxon>Bacillati</taxon>
        <taxon>Actinomycetota</taxon>
        <taxon>Actinomycetes</taxon>
        <taxon>Frankiales</taxon>
        <taxon>Frankiaceae</taxon>
        <taxon>Parafrankia</taxon>
    </lineage>
</organism>
<protein>
    <submittedName>
        <fullName evidence="4">N-methylhydantoinase A</fullName>
    </submittedName>
</protein>
<keyword evidence="5" id="KW-1185">Reference proteome</keyword>
<dbReference type="EMBL" id="FAOZ01000025">
    <property type="protein sequence ID" value="CUU59164.1"/>
    <property type="molecule type" value="Genomic_DNA"/>
</dbReference>
<evidence type="ECO:0000313" key="5">
    <source>
        <dbReference type="Proteomes" id="UP000198802"/>
    </source>
</evidence>
<reference evidence="5" key="1">
    <citation type="submission" date="2015-11" db="EMBL/GenBank/DDBJ databases">
        <authorList>
            <person name="Varghese N."/>
        </authorList>
    </citation>
    <scope>NUCLEOTIDE SEQUENCE [LARGE SCALE GENOMIC DNA]</scope>
    <source>
        <strain evidence="5">DSM 45899</strain>
    </source>
</reference>
<dbReference type="InterPro" id="IPR045079">
    <property type="entry name" value="Oxoprolinase-like"/>
</dbReference>
<dbReference type="InterPro" id="IPR002821">
    <property type="entry name" value="Hydantoinase_A"/>
</dbReference>
<sequence length="708" mass="76714">MRQVSVDIGGTFTDCFLVYDDAYVEAKSLTTHHHLASGFMDALAQACTQIELDVKAVLSSVDAVRYATTLGTNALIERSGPSVGILTTAGFESTVPLMRARGYGDGLTAAEQSDLPAADRPAPLVPVTRIAGIQERIDYAGKVVLSVDEDDVRSQVRRLVDEGAQAFVVALTNAVVNPAHEKEVERIVLDEYPTHLLGAIPIVLSHRVSGRKGEYARTMSSIIDAYLHNQMYHGLASLEIELRRNGYTKPMLLVHNTGGMAQLNSTASLQTIHSGPVAGLEATHYLSKTYDQPNLIATDMGGTSFDIGLVTSDGVKFYDFNPVIDRWLVSTPMTYLHTLGAGGGSIARYDRLWSAIEVGPESAGSDPGPACYGRGGRLPTTTDTNLVLGYLDADNYAGGTIKLSLRRAQRAIEEHICKPTGMSLVEAAKAIKRKVDSNMANAIFKEVAVKGYNPKNFVALSYGGGGPLHACGYAAQLGIKHVLVPPFSSVFSALGAGNMNQLHIHERSLYMMVYDATGRRLLDDYQVFNDTVAELAAKGRDDLLRQGVDPADIQSRVEVDLRYGNQLAQIGVVCPFERLTSHRDVVELLDLFSNLYAQRFGEGSQAPEAGVRINVIRVVSYVDHDKFAMRPTQAEPRPAPSPARWRECYYPGIDGAVKTAVYDVACLEEGHVVEGPALVETPRTTYLAEPGWQITIGRTGSAVLTRTI</sequence>
<name>A0A0S4QWC0_9ACTN</name>
<dbReference type="GO" id="GO:0017168">
    <property type="term" value="F:5-oxoprolinase (ATP-hydrolyzing) activity"/>
    <property type="evidence" value="ECO:0007669"/>
    <property type="project" value="TreeGrafter"/>
</dbReference>
<feature type="domain" description="Hydantoinase/oxoprolinase N-terminal" evidence="2">
    <location>
        <begin position="4"/>
        <end position="190"/>
    </location>
</feature>
<accession>A0A0S4QWC0</accession>
<dbReference type="RefSeq" id="WP_054571085.1">
    <property type="nucleotide sequence ID" value="NZ_FAOZ01000025.1"/>
</dbReference>